<evidence type="ECO:0000313" key="4">
    <source>
        <dbReference type="Proteomes" id="UP000258309"/>
    </source>
</evidence>
<dbReference type="OMA" id="WCASNGR"/>
<reference evidence="3 4" key="1">
    <citation type="submission" date="2018-05" db="EMBL/GenBank/DDBJ databases">
        <title>Draft genome sequence of Scytalidium lignicola DSM 105466, a ubiquitous saprotrophic fungus.</title>
        <authorList>
            <person name="Buettner E."/>
            <person name="Gebauer A.M."/>
            <person name="Hofrichter M."/>
            <person name="Liers C."/>
            <person name="Kellner H."/>
        </authorList>
    </citation>
    <scope>NUCLEOTIDE SEQUENCE [LARGE SCALE GENOMIC DNA]</scope>
    <source>
        <strain evidence="3 4">DSM 105466</strain>
    </source>
</reference>
<name>A0A3E2HMW1_SCYLI</name>
<feature type="non-terminal residue" evidence="3">
    <location>
        <position position="1"/>
    </location>
</feature>
<dbReference type="InterPro" id="IPR049450">
    <property type="entry name" value="ACOT8-like_C"/>
</dbReference>
<dbReference type="Proteomes" id="UP000258309">
    <property type="component" value="Unassembled WGS sequence"/>
</dbReference>
<evidence type="ECO:0000313" key="3">
    <source>
        <dbReference type="EMBL" id="RFU34724.1"/>
    </source>
</evidence>
<proteinExistence type="predicted"/>
<feature type="domain" description="Acyl-CoA thioesterase-like C-terminal" evidence="2">
    <location>
        <begin position="180"/>
        <end position="306"/>
    </location>
</feature>
<evidence type="ECO:0000259" key="1">
    <source>
        <dbReference type="Pfam" id="PF13622"/>
    </source>
</evidence>
<accession>A0A3E2HMW1</accession>
<dbReference type="AlphaFoldDB" id="A0A3E2HMW1"/>
<dbReference type="PANTHER" id="PTHR38110">
    <property type="entry name" value="CHROMOSOME 23, WHOLE GENOME SHOTGUN SEQUENCE"/>
    <property type="match status" value="1"/>
</dbReference>
<dbReference type="InterPro" id="IPR042171">
    <property type="entry name" value="Acyl-CoA_hotdog"/>
</dbReference>
<dbReference type="OrthoDB" id="2532955at2759"/>
<dbReference type="InterPro" id="IPR052389">
    <property type="entry name" value="Sec_Metab_Biosynth-Assoc"/>
</dbReference>
<protein>
    <recommendedName>
        <fullName evidence="5">Thioesterase domain-containing protein</fullName>
    </recommendedName>
</protein>
<dbReference type="CDD" id="cd03440">
    <property type="entry name" value="hot_dog"/>
    <property type="match status" value="1"/>
</dbReference>
<dbReference type="Gene3D" id="2.40.160.210">
    <property type="entry name" value="Acyl-CoA thioesterase, double hotdog domain"/>
    <property type="match status" value="1"/>
</dbReference>
<comment type="caution">
    <text evidence="3">The sequence shown here is derived from an EMBL/GenBank/DDBJ whole genome shotgun (WGS) entry which is preliminary data.</text>
</comment>
<dbReference type="SUPFAM" id="SSF54637">
    <property type="entry name" value="Thioesterase/thiol ester dehydrase-isomerase"/>
    <property type="match status" value="2"/>
</dbReference>
<dbReference type="EMBL" id="NCSJ02000017">
    <property type="protein sequence ID" value="RFU34724.1"/>
    <property type="molecule type" value="Genomic_DNA"/>
</dbReference>
<feature type="domain" description="Acyl-CoA thioesterase-like N-terminal HotDog" evidence="1">
    <location>
        <begin position="57"/>
        <end position="140"/>
    </location>
</feature>
<organism evidence="3 4">
    <name type="scientific">Scytalidium lignicola</name>
    <name type="common">Hyphomycete</name>
    <dbReference type="NCBI Taxonomy" id="5539"/>
    <lineage>
        <taxon>Eukaryota</taxon>
        <taxon>Fungi</taxon>
        <taxon>Dikarya</taxon>
        <taxon>Ascomycota</taxon>
        <taxon>Pezizomycotina</taxon>
        <taxon>Leotiomycetes</taxon>
        <taxon>Leotiomycetes incertae sedis</taxon>
        <taxon>Scytalidium</taxon>
    </lineage>
</organism>
<dbReference type="InterPro" id="IPR029069">
    <property type="entry name" value="HotDog_dom_sf"/>
</dbReference>
<dbReference type="Pfam" id="PF13622">
    <property type="entry name" value="4HBT_3"/>
    <property type="match status" value="1"/>
</dbReference>
<gene>
    <name evidence="3" type="ORF">B7463_g1663</name>
</gene>
<feature type="non-terminal residue" evidence="3">
    <location>
        <position position="320"/>
    </location>
</feature>
<evidence type="ECO:0000259" key="2">
    <source>
        <dbReference type="Pfam" id="PF20789"/>
    </source>
</evidence>
<dbReference type="PANTHER" id="PTHR38110:SF4">
    <property type="entry name" value="THIOESTERASE-LIKE SUPERFAMILY-DOMAIN-CONTAINING PROTEIN"/>
    <property type="match status" value="1"/>
</dbReference>
<dbReference type="STRING" id="5539.A0A3E2HMW1"/>
<sequence>MANAHLPNSHPDVTPHWKPLGYETTTFSKAISTTSLRGSDNSFSAFVPKDWCSPSYFGLHAHGGYCAALIISTSQKYFKKYAKKNQPDTIHLQIQYMDPLPQGLATIVINDLKIGSKHSVLQVELRDPKGQICVIALVTQGNLSASGGHRIEIPAFNVPDRVKDCQRWVDGFFYHLSPTSSKCRTYTVKGGPNPLWSPSVGQNARDMWMKLDDDDDSFTTAHLGFIFDLLPPMVLNYEKRGLQAVMKWATPTMCLNIDFKSECKGGEWLLQRTVMNECSNGRFDMDVKIINESGRLIATATHTTLIIPQPGRATKAGSVL</sequence>
<evidence type="ECO:0008006" key="5">
    <source>
        <dbReference type="Google" id="ProtNLM"/>
    </source>
</evidence>
<dbReference type="Pfam" id="PF20789">
    <property type="entry name" value="4HBT_3C"/>
    <property type="match status" value="1"/>
</dbReference>
<keyword evidence="4" id="KW-1185">Reference proteome</keyword>
<dbReference type="InterPro" id="IPR049449">
    <property type="entry name" value="TesB_ACOT8-like_N"/>
</dbReference>